<keyword evidence="7" id="KW-0408">Iron</keyword>
<dbReference type="EMBL" id="JACYTR010000009">
    <property type="protein sequence ID" value="MBD8525444.1"/>
    <property type="molecule type" value="Genomic_DNA"/>
</dbReference>
<dbReference type="SUPFAM" id="SSF51197">
    <property type="entry name" value="Clavaminate synthase-like"/>
    <property type="match status" value="1"/>
</dbReference>
<evidence type="ECO:0000256" key="8">
    <source>
        <dbReference type="ARBA" id="ARBA00023204"/>
    </source>
</evidence>
<evidence type="ECO:0000256" key="6">
    <source>
        <dbReference type="ARBA" id="ARBA00023002"/>
    </source>
</evidence>
<dbReference type="Gene3D" id="2.60.120.590">
    <property type="entry name" value="Alpha-ketoglutarate-dependent dioxygenase AlkB-like"/>
    <property type="match status" value="1"/>
</dbReference>
<evidence type="ECO:0000256" key="5">
    <source>
        <dbReference type="ARBA" id="ARBA00022964"/>
    </source>
</evidence>
<organism evidence="10 11">
    <name type="scientific">Pseudomarimonas arenosa</name>
    <dbReference type="NCBI Taxonomy" id="2774145"/>
    <lineage>
        <taxon>Bacteria</taxon>
        <taxon>Pseudomonadati</taxon>
        <taxon>Pseudomonadota</taxon>
        <taxon>Gammaproteobacteria</taxon>
        <taxon>Lysobacterales</taxon>
        <taxon>Lysobacteraceae</taxon>
        <taxon>Pseudomarimonas</taxon>
    </lineage>
</organism>
<comment type="caution">
    <text evidence="10">The sequence shown here is derived from an EMBL/GenBank/DDBJ whole genome shotgun (WGS) entry which is preliminary data.</text>
</comment>
<dbReference type="InterPro" id="IPR027450">
    <property type="entry name" value="AlkB-like"/>
</dbReference>
<dbReference type="PANTHER" id="PTHR31212:SF4">
    <property type="entry name" value="ALPHA-KETOGLUTARATE-DEPENDENT DIOXYGENASE ALKB HOMOLOG 3"/>
    <property type="match status" value="1"/>
</dbReference>
<evidence type="ECO:0000256" key="1">
    <source>
        <dbReference type="ARBA" id="ARBA00001954"/>
    </source>
</evidence>
<dbReference type="GO" id="GO:0051213">
    <property type="term" value="F:dioxygenase activity"/>
    <property type="evidence" value="ECO:0007669"/>
    <property type="project" value="UniProtKB-KW"/>
</dbReference>
<keyword evidence="3" id="KW-0227">DNA damage</keyword>
<keyword evidence="2" id="KW-0479">Metal-binding</keyword>
<dbReference type="InterPro" id="IPR037151">
    <property type="entry name" value="AlkB-like_sf"/>
</dbReference>
<dbReference type="Pfam" id="PF13532">
    <property type="entry name" value="2OG-FeII_Oxy_2"/>
    <property type="match status" value="1"/>
</dbReference>
<evidence type="ECO:0000256" key="3">
    <source>
        <dbReference type="ARBA" id="ARBA00022763"/>
    </source>
</evidence>
<evidence type="ECO:0000313" key="10">
    <source>
        <dbReference type="EMBL" id="MBD8525444.1"/>
    </source>
</evidence>
<accession>A0AAW3ZJP9</accession>
<dbReference type="InterPro" id="IPR005123">
    <property type="entry name" value="Oxoglu/Fe-dep_dioxygenase_dom"/>
</dbReference>
<sequence>MRQFIAADRAESLLAQLTADTPWRADTLTLFGKQHAQPRLTAWYGDPGCNYSYSGLAMRPLLWTGLLQRLRAEVEHACRQQFNSVLLNYYRNQRDSMGMHSDDEPELGPAPVIASLSLGEQRTLKFAPRNNPQLRAIGLPLPSGSLLLMQGDTQRNWKHGIAKSTRPMGPRISLTFRWIGKPGKI</sequence>
<comment type="cofactor">
    <cofactor evidence="1">
        <name>Fe(2+)</name>
        <dbReference type="ChEBI" id="CHEBI:29033"/>
    </cofactor>
</comment>
<dbReference type="GO" id="GO:0046872">
    <property type="term" value="F:metal ion binding"/>
    <property type="evidence" value="ECO:0007669"/>
    <property type="project" value="UniProtKB-KW"/>
</dbReference>
<dbReference type="GO" id="GO:0016705">
    <property type="term" value="F:oxidoreductase activity, acting on paired donors, with incorporation or reduction of molecular oxygen"/>
    <property type="evidence" value="ECO:0007669"/>
    <property type="project" value="UniProtKB-ARBA"/>
</dbReference>
<dbReference type="AlphaFoldDB" id="A0AAW3ZJP9"/>
<gene>
    <name evidence="10" type="ORF">IFO71_06780</name>
</gene>
<dbReference type="InterPro" id="IPR032854">
    <property type="entry name" value="ALKBH3"/>
</dbReference>
<evidence type="ECO:0000259" key="9">
    <source>
        <dbReference type="PROSITE" id="PS51471"/>
    </source>
</evidence>
<dbReference type="GO" id="GO:0006307">
    <property type="term" value="P:DNA alkylation repair"/>
    <property type="evidence" value="ECO:0007669"/>
    <property type="project" value="InterPro"/>
</dbReference>
<dbReference type="GO" id="GO:0140097">
    <property type="term" value="F:catalytic activity, acting on DNA"/>
    <property type="evidence" value="ECO:0007669"/>
    <property type="project" value="UniProtKB-ARBA"/>
</dbReference>
<evidence type="ECO:0000313" key="11">
    <source>
        <dbReference type="Proteomes" id="UP000613768"/>
    </source>
</evidence>
<keyword evidence="6" id="KW-0560">Oxidoreductase</keyword>
<feature type="domain" description="Fe2OG dioxygenase" evidence="9">
    <location>
        <begin position="81"/>
        <end position="180"/>
    </location>
</feature>
<dbReference type="FunFam" id="2.60.120.590:FF:000004">
    <property type="entry name" value="DNA oxidative demethylase ALKBH2"/>
    <property type="match status" value="1"/>
</dbReference>
<protein>
    <submittedName>
        <fullName evidence="10">Alpha-ketoglutarate-dependent dioxygenase AlkB</fullName>
    </submittedName>
</protein>
<reference evidence="10 11" key="1">
    <citation type="submission" date="2020-09" db="EMBL/GenBank/DDBJ databases">
        <title>Pseudoxanthomonas sp. CAU 1598 isolated from sand of Yaerae Beach.</title>
        <authorList>
            <person name="Kim W."/>
        </authorList>
    </citation>
    <scope>NUCLEOTIDE SEQUENCE [LARGE SCALE GENOMIC DNA]</scope>
    <source>
        <strain evidence="10 11">CAU 1598</strain>
    </source>
</reference>
<keyword evidence="4" id="KW-0460">Magnesium</keyword>
<keyword evidence="11" id="KW-1185">Reference proteome</keyword>
<dbReference type="Proteomes" id="UP000613768">
    <property type="component" value="Unassembled WGS sequence"/>
</dbReference>
<dbReference type="GO" id="GO:0032451">
    <property type="term" value="F:demethylase activity"/>
    <property type="evidence" value="ECO:0007669"/>
    <property type="project" value="UniProtKB-ARBA"/>
</dbReference>
<dbReference type="PROSITE" id="PS51471">
    <property type="entry name" value="FE2OG_OXY"/>
    <property type="match status" value="1"/>
</dbReference>
<dbReference type="PANTHER" id="PTHR31212">
    <property type="entry name" value="ALPHA-KETOGLUTARATE-DEPENDENT DIOXYGENASE ALKB HOMOLOG 3"/>
    <property type="match status" value="1"/>
</dbReference>
<name>A0AAW3ZJP9_9GAMM</name>
<evidence type="ECO:0000256" key="4">
    <source>
        <dbReference type="ARBA" id="ARBA00022842"/>
    </source>
</evidence>
<keyword evidence="8" id="KW-0234">DNA repair</keyword>
<proteinExistence type="predicted"/>
<dbReference type="GO" id="GO:0016787">
    <property type="term" value="F:hydrolase activity"/>
    <property type="evidence" value="ECO:0007669"/>
    <property type="project" value="UniProtKB-ARBA"/>
</dbReference>
<evidence type="ECO:0000256" key="2">
    <source>
        <dbReference type="ARBA" id="ARBA00022723"/>
    </source>
</evidence>
<evidence type="ECO:0000256" key="7">
    <source>
        <dbReference type="ARBA" id="ARBA00023004"/>
    </source>
</evidence>
<keyword evidence="5 10" id="KW-0223">Dioxygenase</keyword>